<evidence type="ECO:0000256" key="1">
    <source>
        <dbReference type="ARBA" id="ARBA00022729"/>
    </source>
</evidence>
<dbReference type="InterPro" id="IPR051465">
    <property type="entry name" value="Cell_Envelope_Struct_Comp"/>
</dbReference>
<geneLocation type="plasmid" evidence="5">
    <name>pKK3 DNA</name>
</geneLocation>
<organism evidence="4 5">
    <name type="scientific">Bacillus thuringiensis subsp. tolworthi</name>
    <dbReference type="NCBI Taxonomy" id="1442"/>
    <lineage>
        <taxon>Bacteria</taxon>
        <taxon>Bacillati</taxon>
        <taxon>Bacillota</taxon>
        <taxon>Bacilli</taxon>
        <taxon>Bacillales</taxon>
        <taxon>Bacillaceae</taxon>
        <taxon>Bacillus</taxon>
        <taxon>Bacillus cereus group</taxon>
    </lineage>
</organism>
<dbReference type="AlphaFoldDB" id="A0A9W4EY38"/>
<reference evidence="4 5" key="1">
    <citation type="submission" date="2015-05" db="EMBL/GenBank/DDBJ databases">
        <title>Whole genome sequence of Bacillus thuringiensis serovar tolworthi Pasteur Institute Standard strain.</title>
        <authorList>
            <person name="Kanda K."/>
            <person name="Nakashima K."/>
            <person name="Nagano Y."/>
        </authorList>
    </citation>
    <scope>NUCLEOTIDE SEQUENCE [LARGE SCALE GENOMIC DNA]</scope>
    <source>
        <strain evidence="4 5">Pasteur Institute Standard strain</strain>
        <plasmid evidence="5">pKK3 DNA</plasmid>
    </source>
</reference>
<evidence type="ECO:0000259" key="3">
    <source>
        <dbReference type="PROSITE" id="PS51272"/>
    </source>
</evidence>
<dbReference type="PRINTS" id="PR01217">
    <property type="entry name" value="PRICHEXTENSN"/>
</dbReference>
<dbReference type="Pfam" id="PF00395">
    <property type="entry name" value="SLH"/>
    <property type="match status" value="3"/>
</dbReference>
<keyword evidence="1" id="KW-0732">Signal</keyword>
<evidence type="ECO:0000313" key="5">
    <source>
        <dbReference type="Proteomes" id="UP000055316"/>
    </source>
</evidence>
<dbReference type="EMBL" id="AP014867">
    <property type="protein sequence ID" value="BAR87763.1"/>
    <property type="molecule type" value="Genomic_DNA"/>
</dbReference>
<evidence type="ECO:0000256" key="2">
    <source>
        <dbReference type="SAM" id="MobiDB-lite"/>
    </source>
</evidence>
<dbReference type="PANTHER" id="PTHR43308">
    <property type="entry name" value="OUTER MEMBRANE PROTEIN ALPHA-RELATED"/>
    <property type="match status" value="1"/>
</dbReference>
<feature type="domain" description="SLH" evidence="3">
    <location>
        <begin position="61"/>
        <end position="121"/>
    </location>
</feature>
<feature type="region of interest" description="Disordered" evidence="2">
    <location>
        <begin position="239"/>
        <end position="357"/>
    </location>
</feature>
<dbReference type="InterPro" id="IPR001119">
    <property type="entry name" value="SLH_dom"/>
</dbReference>
<dbReference type="PROSITE" id="PS51272">
    <property type="entry name" value="SLH"/>
    <property type="match status" value="3"/>
</dbReference>
<feature type="domain" description="SLH" evidence="3">
    <location>
        <begin position="122"/>
        <end position="185"/>
    </location>
</feature>
<evidence type="ECO:0000313" key="4">
    <source>
        <dbReference type="EMBL" id="BAR87763.1"/>
    </source>
</evidence>
<dbReference type="PANTHER" id="PTHR43308:SF1">
    <property type="entry name" value="OUTER MEMBRANE PROTEIN ALPHA"/>
    <property type="match status" value="1"/>
</dbReference>
<sequence>MLKYLDFMFKFGTIKESIKKLIYLEEQTMANKFLKTATALTIMGTSLLGAGAFTAKADNTDSLKFNDVPANHWSTKAIYDLTNRKVVQGYGNNIFGFGDNVTRGQVARMIYMYVKPADADASFKNPFTDIKGHLFEKEILALAKAGLVNGFGDGKYGPDDILTREQMAQVLTNAFKFKATKTTKFADVDKNSWSYGAISALEENGVTIGTGGNMYSPTMSVTREAYSQFLYNSINAVEKETKPEVKPDPKPEVKPDPKPEVKPDPKPEVKPDPKPEVKPDPKPEVKPDPKPEVKPDPKPEVKPDPKPEVKPDPEPEVKPDPKPEVKPDPKPEVKPDPEPEVKPDPEPEVKPEQPKLPEGLDVEIAQPDFDYNPEALKNESVQKQLSTEAQNIVKEINKKYNTNLKYKDLRGGVRILDKDMYLPAGSIGAQFAIEGSVNSNYKIYFLDNNPATVELAKRWVTFLSGLNLEQEIDETIAQDSINNYQKGNYKVRIGQTAAFDTMYIQIETK</sequence>
<feature type="domain" description="SLH" evidence="3">
    <location>
        <begin position="186"/>
        <end position="244"/>
    </location>
</feature>
<keyword evidence="4" id="KW-0614">Plasmid</keyword>
<name>A0A9W4EY38_BACTO</name>
<accession>A0A9W4EY38</accession>
<dbReference type="Proteomes" id="UP000055316">
    <property type="component" value="Plasmid pKK3"/>
</dbReference>
<gene>
    <name evidence="4" type="ORF">KNN_07030</name>
</gene>
<protein>
    <submittedName>
        <fullName evidence="4">S-layer-like protein</fullName>
    </submittedName>
</protein>
<feature type="compositionally biased region" description="Basic and acidic residues" evidence="2">
    <location>
        <begin position="239"/>
        <end position="355"/>
    </location>
</feature>
<proteinExistence type="predicted"/>